<proteinExistence type="predicted"/>
<evidence type="ECO:0000256" key="1">
    <source>
        <dbReference type="SAM" id="MobiDB-lite"/>
    </source>
</evidence>
<comment type="caution">
    <text evidence="2">The sequence shown here is derived from an EMBL/GenBank/DDBJ whole genome shotgun (WGS) entry which is preliminary data.</text>
</comment>
<dbReference type="Proteomes" id="UP001365128">
    <property type="component" value="Unassembled WGS sequence"/>
</dbReference>
<dbReference type="EMBL" id="JBBPDW010000014">
    <property type="protein sequence ID" value="KAK7546709.1"/>
    <property type="molecule type" value="Genomic_DNA"/>
</dbReference>
<gene>
    <name evidence="2" type="ORF">IWX46DRAFT_580766</name>
</gene>
<name>A0ABR1MFH9_9PEZI</name>
<organism evidence="2 3">
    <name type="scientific">Phyllosticta citricarpa</name>
    <dbReference type="NCBI Taxonomy" id="55181"/>
    <lineage>
        <taxon>Eukaryota</taxon>
        <taxon>Fungi</taxon>
        <taxon>Dikarya</taxon>
        <taxon>Ascomycota</taxon>
        <taxon>Pezizomycotina</taxon>
        <taxon>Dothideomycetes</taxon>
        <taxon>Dothideomycetes incertae sedis</taxon>
        <taxon>Botryosphaeriales</taxon>
        <taxon>Phyllostictaceae</taxon>
        <taxon>Phyllosticta</taxon>
    </lineage>
</organism>
<accession>A0ABR1MFH9</accession>
<evidence type="ECO:0000313" key="2">
    <source>
        <dbReference type="EMBL" id="KAK7546709.1"/>
    </source>
</evidence>
<feature type="region of interest" description="Disordered" evidence="1">
    <location>
        <begin position="110"/>
        <end position="133"/>
    </location>
</feature>
<feature type="compositionally biased region" description="Low complexity" evidence="1">
    <location>
        <begin position="120"/>
        <end position="131"/>
    </location>
</feature>
<protein>
    <submittedName>
        <fullName evidence="2">Uncharacterized protein</fullName>
    </submittedName>
</protein>
<reference evidence="2 3" key="1">
    <citation type="submission" date="2024-04" db="EMBL/GenBank/DDBJ databases">
        <title>Phyllosticta paracitricarpa is synonymous to the EU quarantine fungus P. citricarpa based on phylogenomic analyses.</title>
        <authorList>
            <consortium name="Lawrence Berkeley National Laboratory"/>
            <person name="Van Ingen-Buijs V.A."/>
            <person name="Van Westerhoven A.C."/>
            <person name="Haridas S."/>
            <person name="Skiadas P."/>
            <person name="Martin F."/>
            <person name="Groenewald J.Z."/>
            <person name="Crous P.W."/>
            <person name="Seidl M.F."/>
        </authorList>
    </citation>
    <scope>NUCLEOTIDE SEQUENCE [LARGE SCALE GENOMIC DNA]</scope>
    <source>
        <strain evidence="2 3">CBS 122670</strain>
    </source>
</reference>
<keyword evidence="3" id="KW-1185">Reference proteome</keyword>
<evidence type="ECO:0000313" key="3">
    <source>
        <dbReference type="Proteomes" id="UP001365128"/>
    </source>
</evidence>
<sequence>MTRVAFLSLLTYLNQPNLAILDLARQPTAHPVNKPPLSVAPNVLLSATDSRPYRCAFFSAKSAPIEMTMRTISPSTTRCALRPTYTTTIIRRTSSSSSMNQVDAPTELPTRAIQPNLAQPSSSSSSSPPRSCMQLQAAADVNGGIPPFAKDGLSCHPPLRSPHMPLTCIIVCCVAVAARLDIDACVRDACTPPSTSSCAQQGLDVVD</sequence>